<evidence type="ECO:0000313" key="1">
    <source>
        <dbReference type="EMBL" id="SDO53349.1"/>
    </source>
</evidence>
<organism evidence="1 2">
    <name type="scientific">Methylobacterium phyllostachyos</name>
    <dbReference type="NCBI Taxonomy" id="582672"/>
    <lineage>
        <taxon>Bacteria</taxon>
        <taxon>Pseudomonadati</taxon>
        <taxon>Pseudomonadota</taxon>
        <taxon>Alphaproteobacteria</taxon>
        <taxon>Hyphomicrobiales</taxon>
        <taxon>Methylobacteriaceae</taxon>
        <taxon>Methylobacterium</taxon>
    </lineage>
</organism>
<protein>
    <submittedName>
        <fullName evidence="1">Uncharacterized protein</fullName>
    </submittedName>
</protein>
<dbReference type="EMBL" id="FNHS01000026">
    <property type="protein sequence ID" value="SDO53349.1"/>
    <property type="molecule type" value="Genomic_DNA"/>
</dbReference>
<dbReference type="AlphaFoldDB" id="A0A1H0KBX8"/>
<evidence type="ECO:0000313" key="2">
    <source>
        <dbReference type="Proteomes" id="UP000198704"/>
    </source>
</evidence>
<reference evidence="2" key="1">
    <citation type="submission" date="2016-10" db="EMBL/GenBank/DDBJ databases">
        <authorList>
            <person name="Varghese N."/>
            <person name="Submissions S."/>
        </authorList>
    </citation>
    <scope>NUCLEOTIDE SEQUENCE [LARGE SCALE GENOMIC DNA]</scope>
    <source>
        <strain evidence="2">BL47</strain>
    </source>
</reference>
<accession>A0A1H0KBX8</accession>
<dbReference type="Proteomes" id="UP000198704">
    <property type="component" value="Unassembled WGS sequence"/>
</dbReference>
<sequence length="80" mass="9071">MRLHDSCGHGIEMMSEMNDMARGTIVEELCELSKLLCRTTGRKPDNLTRHTHRRGEIGASLAIQYIGNNNDVLSLWVCRD</sequence>
<proteinExistence type="predicted"/>
<gene>
    <name evidence="1" type="ORF">SAMN05216360_1266</name>
</gene>
<name>A0A1H0KBX8_9HYPH</name>
<keyword evidence="2" id="KW-1185">Reference proteome</keyword>